<name>A0A1J4JUH1_9EUKA</name>
<dbReference type="GO" id="GO:0006383">
    <property type="term" value="P:transcription by RNA polymerase III"/>
    <property type="evidence" value="ECO:0007669"/>
    <property type="project" value="InterPro"/>
</dbReference>
<dbReference type="InterPro" id="IPR016049">
    <property type="entry name" value="RNA_pol_Rpc34-like"/>
</dbReference>
<evidence type="ECO:0000313" key="6">
    <source>
        <dbReference type="EMBL" id="OHT01166.1"/>
    </source>
</evidence>
<proteinExistence type="inferred from homology"/>
<dbReference type="OrthoDB" id="613763at2759"/>
<evidence type="ECO:0000256" key="4">
    <source>
        <dbReference type="ARBA" id="ARBA00023163"/>
    </source>
</evidence>
<evidence type="ECO:0000256" key="1">
    <source>
        <dbReference type="ARBA" id="ARBA00004123"/>
    </source>
</evidence>
<dbReference type="GeneID" id="94843015"/>
<comment type="caution">
    <text evidence="6">The sequence shown here is derived from an EMBL/GenBank/DDBJ whole genome shotgun (WGS) entry which is preliminary data.</text>
</comment>
<dbReference type="GO" id="GO:0005666">
    <property type="term" value="C:RNA polymerase III complex"/>
    <property type="evidence" value="ECO:0007669"/>
    <property type="project" value="InterPro"/>
</dbReference>
<keyword evidence="3" id="KW-0240">DNA-directed RNA polymerase</keyword>
<dbReference type="InterPro" id="IPR007832">
    <property type="entry name" value="RNA_pol_Rpc34"/>
</dbReference>
<evidence type="ECO:0000256" key="2">
    <source>
        <dbReference type="ARBA" id="ARBA00011038"/>
    </source>
</evidence>
<dbReference type="RefSeq" id="XP_068354302.1">
    <property type="nucleotide sequence ID" value="XM_068508311.1"/>
</dbReference>
<dbReference type="SUPFAM" id="SSF46785">
    <property type="entry name" value="Winged helix' DNA-binding domain"/>
    <property type="match status" value="1"/>
</dbReference>
<dbReference type="Gene3D" id="1.10.10.10">
    <property type="entry name" value="Winged helix-like DNA-binding domain superfamily/Winged helix DNA-binding domain"/>
    <property type="match status" value="1"/>
</dbReference>
<evidence type="ECO:0000313" key="7">
    <source>
        <dbReference type="Proteomes" id="UP000179807"/>
    </source>
</evidence>
<dbReference type="InterPro" id="IPR036388">
    <property type="entry name" value="WH-like_DNA-bd_sf"/>
</dbReference>
<keyword evidence="5" id="KW-0539">Nucleus</keyword>
<comment type="subcellular location">
    <subcellularLocation>
        <location evidence="1">Nucleus</location>
    </subcellularLocation>
</comment>
<dbReference type="PANTHER" id="PTHR12780">
    <property type="entry name" value="RNA POLYMERASE III DNA DIRECTED , 39KD SUBUNIT-RELATED"/>
    <property type="match status" value="1"/>
</dbReference>
<sequence length="287" mass="32692">MSKVQAKRDEIRQKAIIGRVLKVFQDDPDHNFSPEELKQALEKEGPIESAMILKFLRHFITNGNIRHVQLEDGRNRYRYVPDDLWDVFSGLNEEHHKLYALIEESGQRGIWRGDLKKRANIDEKQMVGLIKQLKDRQLIKEVTSVTDKKKTYFLYNVDPSNDVTGGIWFSDSTFNSELVDQIIPHVVSFVTQSPGITVRELRKKVKASGVSNLPCGDDEAEQLVSAAISSGRIYKKRETLRPGSLHPANCPIGRTPCKGCPLYEVCEPKGAYDPIDCVYLQKMTETF</sequence>
<evidence type="ECO:0000256" key="5">
    <source>
        <dbReference type="ARBA" id="ARBA00023242"/>
    </source>
</evidence>
<reference evidence="6" key="1">
    <citation type="submission" date="2016-10" db="EMBL/GenBank/DDBJ databases">
        <authorList>
            <person name="Benchimol M."/>
            <person name="Almeida L.G."/>
            <person name="Vasconcelos A.T."/>
            <person name="Perreira-Neves A."/>
            <person name="Rosa I.A."/>
            <person name="Tasca T."/>
            <person name="Bogo M.R."/>
            <person name="de Souza W."/>
        </authorList>
    </citation>
    <scope>NUCLEOTIDE SEQUENCE [LARGE SCALE GENOMIC DNA]</scope>
    <source>
        <strain evidence="6">K</strain>
    </source>
</reference>
<organism evidence="6 7">
    <name type="scientific">Tritrichomonas foetus</name>
    <dbReference type="NCBI Taxonomy" id="1144522"/>
    <lineage>
        <taxon>Eukaryota</taxon>
        <taxon>Metamonada</taxon>
        <taxon>Parabasalia</taxon>
        <taxon>Tritrichomonadida</taxon>
        <taxon>Tritrichomonadidae</taxon>
        <taxon>Tritrichomonas</taxon>
    </lineage>
</organism>
<keyword evidence="4" id="KW-0804">Transcription</keyword>
<dbReference type="Proteomes" id="UP000179807">
    <property type="component" value="Unassembled WGS sequence"/>
</dbReference>
<dbReference type="Pfam" id="PF05158">
    <property type="entry name" value="RNA_pol_Rpc34"/>
    <property type="match status" value="1"/>
</dbReference>
<comment type="similarity">
    <text evidence="2">Belongs to the eukaryotic RPC34/RPC39 RNA polymerase subunit family.</text>
</comment>
<dbReference type="InterPro" id="IPR036390">
    <property type="entry name" value="WH_DNA-bd_sf"/>
</dbReference>
<gene>
    <name evidence="6" type="ORF">TRFO_32098</name>
</gene>
<dbReference type="VEuPathDB" id="TrichDB:TRFO_32098"/>
<dbReference type="EMBL" id="MLAK01000925">
    <property type="protein sequence ID" value="OHT01166.1"/>
    <property type="molecule type" value="Genomic_DNA"/>
</dbReference>
<protein>
    <submittedName>
        <fullName evidence="6">RNA polymerase Rpc34 subunit family protein</fullName>
    </submittedName>
</protein>
<evidence type="ECO:0000256" key="3">
    <source>
        <dbReference type="ARBA" id="ARBA00022478"/>
    </source>
</evidence>
<accession>A0A1J4JUH1</accession>
<dbReference type="AlphaFoldDB" id="A0A1J4JUH1"/>
<keyword evidence="7" id="KW-1185">Reference proteome</keyword>